<evidence type="ECO:0000313" key="3">
    <source>
        <dbReference type="Proteomes" id="UP000076643"/>
    </source>
</evidence>
<gene>
    <name evidence="2" type="ORF">N475_09350</name>
</gene>
<keyword evidence="1" id="KW-0812">Transmembrane</keyword>
<dbReference type="PATRIC" id="fig|1365250.3.peg.852"/>
<evidence type="ECO:0000256" key="1">
    <source>
        <dbReference type="SAM" id="Phobius"/>
    </source>
</evidence>
<dbReference type="EMBL" id="AUYB01000080">
    <property type="protein sequence ID" value="KZN43298.1"/>
    <property type="molecule type" value="Genomic_DNA"/>
</dbReference>
<evidence type="ECO:0000313" key="2">
    <source>
        <dbReference type="EMBL" id="KZN43298.1"/>
    </source>
</evidence>
<proteinExistence type="predicted"/>
<comment type="caution">
    <text evidence="2">The sequence shown here is derived from an EMBL/GenBank/DDBJ whole genome shotgun (WGS) entry which is preliminary data.</text>
</comment>
<dbReference type="Proteomes" id="UP000076643">
    <property type="component" value="Unassembled WGS sequence"/>
</dbReference>
<sequence>MVIFFGKKSLQVNNDIYYFLLFLILELELYFGLPSQALAYLLF</sequence>
<protein>
    <submittedName>
        <fullName evidence="2">Uncharacterized protein</fullName>
    </submittedName>
</protein>
<organism evidence="2 3">
    <name type="scientific">Pseudoalteromonas luteoviolacea DSM 6061</name>
    <dbReference type="NCBI Taxonomy" id="1365250"/>
    <lineage>
        <taxon>Bacteria</taxon>
        <taxon>Pseudomonadati</taxon>
        <taxon>Pseudomonadota</taxon>
        <taxon>Gammaproteobacteria</taxon>
        <taxon>Alteromonadales</taxon>
        <taxon>Pseudoalteromonadaceae</taxon>
        <taxon>Pseudoalteromonas</taxon>
    </lineage>
</organism>
<name>A0A166YRI4_9GAMM</name>
<keyword evidence="1" id="KW-0472">Membrane</keyword>
<dbReference type="AlphaFoldDB" id="A0A166YRI4"/>
<reference evidence="2 3" key="1">
    <citation type="submission" date="2013-07" db="EMBL/GenBank/DDBJ databases">
        <title>Comparative Genomic and Metabolomic Analysis of Twelve Strains of Pseudoalteromonas luteoviolacea.</title>
        <authorList>
            <person name="Vynne N.G."/>
            <person name="Mansson M."/>
            <person name="Gram L."/>
        </authorList>
    </citation>
    <scope>NUCLEOTIDE SEQUENCE [LARGE SCALE GENOMIC DNA]</scope>
    <source>
        <strain evidence="2 3">DSM 6061</strain>
    </source>
</reference>
<keyword evidence="1" id="KW-1133">Transmembrane helix</keyword>
<keyword evidence="3" id="KW-1185">Reference proteome</keyword>
<feature type="transmembrane region" description="Helical" evidence="1">
    <location>
        <begin position="16"/>
        <end position="42"/>
    </location>
</feature>
<accession>A0A166YRI4</accession>